<gene>
    <name evidence="1" type="ORF">BCF44_102327</name>
</gene>
<name>A0A3E0I7H0_9PSEU</name>
<keyword evidence="1" id="KW-0645">Protease</keyword>
<proteinExistence type="predicted"/>
<dbReference type="Pfam" id="PF12385">
    <property type="entry name" value="Peptidase_C70"/>
    <property type="match status" value="1"/>
</dbReference>
<dbReference type="GO" id="GO:0006508">
    <property type="term" value="P:proteolysis"/>
    <property type="evidence" value="ECO:0007669"/>
    <property type="project" value="UniProtKB-KW"/>
</dbReference>
<reference evidence="1 2" key="1">
    <citation type="submission" date="2018-08" db="EMBL/GenBank/DDBJ databases">
        <title>Genomic Encyclopedia of Archaeal and Bacterial Type Strains, Phase II (KMG-II): from individual species to whole genera.</title>
        <authorList>
            <person name="Goeker M."/>
        </authorList>
    </citation>
    <scope>NUCLEOTIDE SEQUENCE [LARGE SCALE GENOMIC DNA]</scope>
    <source>
        <strain evidence="1 2">DSM 45791</strain>
    </source>
</reference>
<evidence type="ECO:0000313" key="1">
    <source>
        <dbReference type="EMBL" id="REH54095.1"/>
    </source>
</evidence>
<protein>
    <submittedName>
        <fullName evidence="1">Papain like cysteine protease AvrRpt2</fullName>
    </submittedName>
</protein>
<dbReference type="OrthoDB" id="66275at2"/>
<accession>A0A3E0I7H0</accession>
<dbReference type="RefSeq" id="WP_116173185.1">
    <property type="nucleotide sequence ID" value="NZ_CP144375.1"/>
</dbReference>
<dbReference type="AlphaFoldDB" id="A0A3E0I7H0"/>
<dbReference type="EMBL" id="QUNO01000002">
    <property type="protein sequence ID" value="REH54095.1"/>
    <property type="molecule type" value="Genomic_DNA"/>
</dbReference>
<sequence length="154" mass="17285">MTEPWEPVSHSETVGMVYQHDNTSCWAAGIAMLAGSDLDTVLGEYRDVAMTWDRIEPIALQWGVREIYPACAIPPYWATELSNHGPLWIVIKQSAQGTVSHAVVLYGIWSDGTMAGTWMYYNDPIHGPQQLDYDTFERSFELGANSRANIFATR</sequence>
<keyword evidence="2" id="KW-1185">Reference proteome</keyword>
<dbReference type="Proteomes" id="UP000256269">
    <property type="component" value="Unassembled WGS sequence"/>
</dbReference>
<keyword evidence="1" id="KW-0378">Hydrolase</keyword>
<comment type="caution">
    <text evidence="1">The sequence shown here is derived from an EMBL/GenBank/DDBJ whole genome shotgun (WGS) entry which is preliminary data.</text>
</comment>
<dbReference type="GO" id="GO:0008233">
    <property type="term" value="F:peptidase activity"/>
    <property type="evidence" value="ECO:0007669"/>
    <property type="project" value="UniProtKB-KW"/>
</dbReference>
<organism evidence="1 2">
    <name type="scientific">Kutzneria buriramensis</name>
    <dbReference type="NCBI Taxonomy" id="1045776"/>
    <lineage>
        <taxon>Bacteria</taxon>
        <taxon>Bacillati</taxon>
        <taxon>Actinomycetota</taxon>
        <taxon>Actinomycetes</taxon>
        <taxon>Pseudonocardiales</taxon>
        <taxon>Pseudonocardiaceae</taxon>
        <taxon>Kutzneria</taxon>
    </lineage>
</organism>
<dbReference type="InterPro" id="IPR022118">
    <property type="entry name" value="Peptidase_C70_AvrRpt2"/>
</dbReference>
<evidence type="ECO:0000313" key="2">
    <source>
        <dbReference type="Proteomes" id="UP000256269"/>
    </source>
</evidence>